<gene>
    <name evidence="1" type="ORF">UT30_C0011G0034</name>
</gene>
<protein>
    <recommendedName>
        <fullName evidence="3">Zn-dependent hydrolase of the beta-lactamase fold-like protein</fullName>
    </recommendedName>
</protein>
<sequence length="216" mass="24164">MQISWNGLSSFEIVTKTPNGDVHIVTDPYQNTTGLRFPRTLQAELVLVSHNEEDADNVEAVMGEPYTIDLPGEFEVKGIFIFGLAAPLKREVKGIPIPNLLFRIEAEGMRLAHLGALDRVLTDDELRRLEHVDVLMIPVGGGRVMDPVVASEVISQIEPRVIIPMTHALPLMKENFGTVDAFCNALGSCRREDINKYKFTRKELPEEDMLIVSLTR</sequence>
<dbReference type="SUPFAM" id="SSF56281">
    <property type="entry name" value="Metallo-hydrolase/oxidoreductase"/>
    <property type="match status" value="1"/>
</dbReference>
<comment type="caution">
    <text evidence="1">The sequence shown here is derived from an EMBL/GenBank/DDBJ whole genome shotgun (WGS) entry which is preliminary data.</text>
</comment>
<evidence type="ECO:0000313" key="1">
    <source>
        <dbReference type="EMBL" id="KKR04188.1"/>
    </source>
</evidence>
<name>A0A0G0MM47_9BACT</name>
<organism evidence="1 2">
    <name type="scientific">Candidatus Uhrbacteria bacterium GW2011_GWF2_39_13</name>
    <dbReference type="NCBI Taxonomy" id="1618995"/>
    <lineage>
        <taxon>Bacteria</taxon>
        <taxon>Candidatus Uhriibacteriota</taxon>
    </lineage>
</organism>
<dbReference type="PANTHER" id="PTHR39189:SF1">
    <property type="entry name" value="UPF0173 METAL-DEPENDENT HYDROLASE YTKL"/>
    <property type="match status" value="1"/>
</dbReference>
<reference evidence="1 2" key="1">
    <citation type="journal article" date="2015" name="Nature">
        <title>rRNA introns, odd ribosomes, and small enigmatic genomes across a large radiation of phyla.</title>
        <authorList>
            <person name="Brown C.T."/>
            <person name="Hug L.A."/>
            <person name="Thomas B.C."/>
            <person name="Sharon I."/>
            <person name="Castelle C.J."/>
            <person name="Singh A."/>
            <person name="Wilkins M.J."/>
            <person name="Williams K.H."/>
            <person name="Banfield J.F."/>
        </authorList>
    </citation>
    <scope>NUCLEOTIDE SEQUENCE [LARGE SCALE GENOMIC DNA]</scope>
</reference>
<dbReference type="Proteomes" id="UP000033935">
    <property type="component" value="Unassembled WGS sequence"/>
</dbReference>
<accession>A0A0G0MM47</accession>
<evidence type="ECO:0000313" key="2">
    <source>
        <dbReference type="Proteomes" id="UP000033935"/>
    </source>
</evidence>
<evidence type="ECO:0008006" key="3">
    <source>
        <dbReference type="Google" id="ProtNLM"/>
    </source>
</evidence>
<proteinExistence type="predicted"/>
<dbReference type="PANTHER" id="PTHR39189">
    <property type="entry name" value="UPF0173 METAL-DEPENDENT HYDROLASE YTKL"/>
    <property type="match status" value="1"/>
</dbReference>
<dbReference type="InterPro" id="IPR036866">
    <property type="entry name" value="RibonucZ/Hydroxyglut_hydro"/>
</dbReference>
<dbReference type="EMBL" id="LBWG01000011">
    <property type="protein sequence ID" value="KKR04188.1"/>
    <property type="molecule type" value="Genomic_DNA"/>
</dbReference>
<dbReference type="Gene3D" id="3.60.15.10">
    <property type="entry name" value="Ribonuclease Z/Hydroxyacylglutathione hydrolase-like"/>
    <property type="match status" value="1"/>
</dbReference>
<dbReference type="Pfam" id="PF13483">
    <property type="entry name" value="Lactamase_B_3"/>
    <property type="match status" value="1"/>
</dbReference>
<dbReference type="AlphaFoldDB" id="A0A0G0MM47"/>